<feature type="compositionally biased region" description="Polar residues" evidence="1">
    <location>
        <begin position="159"/>
        <end position="169"/>
    </location>
</feature>
<dbReference type="AlphaFoldDB" id="A0AAD5Y4D5"/>
<comment type="caution">
    <text evidence="2">The sequence shown here is derived from an EMBL/GenBank/DDBJ whole genome shotgun (WGS) entry which is preliminary data.</text>
</comment>
<evidence type="ECO:0000313" key="2">
    <source>
        <dbReference type="EMBL" id="KAJ3251354.1"/>
    </source>
</evidence>
<accession>A0AAD5Y4D5</accession>
<reference evidence="2" key="1">
    <citation type="submission" date="2020-05" db="EMBL/GenBank/DDBJ databases">
        <title>Phylogenomic resolution of chytrid fungi.</title>
        <authorList>
            <person name="Stajich J.E."/>
            <person name="Amses K."/>
            <person name="Simmons R."/>
            <person name="Seto K."/>
            <person name="Myers J."/>
            <person name="Bonds A."/>
            <person name="Quandt C.A."/>
            <person name="Barry K."/>
            <person name="Liu P."/>
            <person name="Grigoriev I."/>
            <person name="Longcore J.E."/>
            <person name="James T.Y."/>
        </authorList>
    </citation>
    <scope>NUCLEOTIDE SEQUENCE</scope>
    <source>
        <strain evidence="2">PLAUS21</strain>
    </source>
</reference>
<sequence>MQSPVVQSSVGQSNEANIVNDAKQRKRQHPEDTLPTNVGNYHTSVNQAINNIDNDEQYIPADEEVYIAKRTRIRYGQNTIQSKRAHNDVHNSFPNQLQHDYDQYQRIKTVNDSHSDKDNQDTLSNHNITISRQYHGENCPNEPLKNRNDIQETDAFHFPSSSPTINTLDVQLHPHSPHSRSSPFGLHEGLPNTPNLATLLQFEKQESLDNRLEKKNSSMLSQGLSDSHYQSPRSETELAKTTSQPARIESSNEIVAALEKELRELTNRNAAEFEKYVESQRKTSQNMIQNDLETVPNVIQNDLETVPNVIQNDLETVPKSLQRHDPKATQKHDPNVIQNDMETASTVNITRYHESEMVVGKLNLEHSLKGVEYLEMHVDVETIDQYAEWKRNITIFYSDPLCQLTQVFRLDLDGLEKGSYTFGANQKCNFKVNVDDLGSLWCPDVIGYFVSEGENKNKAFKLAKGFPDSDKIFILQKGWTYFLGKGLSLEVGQDNVFKLYDINRKIYRNFLKCPGDLFYPYNSKLRFKGEFISKGKFQIKFNGQDKVFNTLGTSVLYLDDLCKTQRVFAYRAVDIRQKNGKLYLDFNFSFAVSLPKGITCVNVLEQKVIAGVNSKYF</sequence>
<organism evidence="2 3">
    <name type="scientific">Boothiomyces macroporosus</name>
    <dbReference type="NCBI Taxonomy" id="261099"/>
    <lineage>
        <taxon>Eukaryota</taxon>
        <taxon>Fungi</taxon>
        <taxon>Fungi incertae sedis</taxon>
        <taxon>Chytridiomycota</taxon>
        <taxon>Chytridiomycota incertae sedis</taxon>
        <taxon>Chytridiomycetes</taxon>
        <taxon>Rhizophydiales</taxon>
        <taxon>Terramycetaceae</taxon>
        <taxon>Boothiomyces</taxon>
    </lineage>
</organism>
<dbReference type="EMBL" id="JADGKB010000186">
    <property type="protein sequence ID" value="KAJ3251354.1"/>
    <property type="molecule type" value="Genomic_DNA"/>
</dbReference>
<feature type="region of interest" description="Disordered" evidence="1">
    <location>
        <begin position="1"/>
        <end position="41"/>
    </location>
</feature>
<keyword evidence="3" id="KW-1185">Reference proteome</keyword>
<proteinExistence type="predicted"/>
<name>A0AAD5Y4D5_9FUNG</name>
<feature type="compositionally biased region" description="Low complexity" evidence="1">
    <location>
        <begin position="1"/>
        <end position="13"/>
    </location>
</feature>
<gene>
    <name evidence="2" type="ORF">HK103_002445</name>
</gene>
<evidence type="ECO:0000256" key="1">
    <source>
        <dbReference type="SAM" id="MobiDB-lite"/>
    </source>
</evidence>
<protein>
    <submittedName>
        <fullName evidence="2">Uncharacterized protein</fullName>
    </submittedName>
</protein>
<feature type="compositionally biased region" description="Polar residues" evidence="1">
    <location>
        <begin position="217"/>
        <end position="250"/>
    </location>
</feature>
<evidence type="ECO:0000313" key="3">
    <source>
        <dbReference type="Proteomes" id="UP001210925"/>
    </source>
</evidence>
<feature type="region of interest" description="Disordered" evidence="1">
    <location>
        <begin position="211"/>
        <end position="250"/>
    </location>
</feature>
<dbReference type="Proteomes" id="UP001210925">
    <property type="component" value="Unassembled WGS sequence"/>
</dbReference>
<feature type="region of interest" description="Disordered" evidence="1">
    <location>
        <begin position="154"/>
        <end position="186"/>
    </location>
</feature>